<accession>A0ABY4P832</accession>
<keyword evidence="3" id="KW-1185">Reference proteome</keyword>
<protein>
    <submittedName>
        <fullName evidence="2">DUF1700 domain-containing protein</fullName>
    </submittedName>
</protein>
<sequence>MKSIIKDYLAQLTKELAALPTDERQEVVGFYQEFILDAGFDQKDLLEDELGTPKQLAHKILADYSLSSTALLPAVVEPQNPKEKLLKGGTSRRNLRIVWWIFLGMLAAPIGIPTILVVAALLLAILVVFLAIGASFVAVVLSLFLSSLFIIFRFTIPLLTTNWAVACFYLGIAAIMMAISLLCMPLIIKFARFLTTQCVTFARYLGRKFLKKRYFRQKSQQQGDY</sequence>
<dbReference type="Proteomes" id="UP000831495">
    <property type="component" value="Chromosome"/>
</dbReference>
<proteinExistence type="predicted"/>
<evidence type="ECO:0000313" key="2">
    <source>
        <dbReference type="EMBL" id="UQS81745.1"/>
    </source>
</evidence>
<feature type="transmembrane region" description="Helical" evidence="1">
    <location>
        <begin position="97"/>
        <end position="130"/>
    </location>
</feature>
<keyword evidence="1" id="KW-1133">Transmembrane helix</keyword>
<evidence type="ECO:0000313" key="3">
    <source>
        <dbReference type="Proteomes" id="UP000831495"/>
    </source>
</evidence>
<organism evidence="2 3">
    <name type="scientific">Bombilactobacillus folatiphilus</name>
    <dbReference type="NCBI Taxonomy" id="2923362"/>
    <lineage>
        <taxon>Bacteria</taxon>
        <taxon>Bacillati</taxon>
        <taxon>Bacillota</taxon>
        <taxon>Bacilli</taxon>
        <taxon>Lactobacillales</taxon>
        <taxon>Lactobacillaceae</taxon>
        <taxon>Bombilactobacillus</taxon>
    </lineage>
</organism>
<dbReference type="Pfam" id="PF22564">
    <property type="entry name" value="HAAS"/>
    <property type="match status" value="1"/>
</dbReference>
<keyword evidence="1" id="KW-0472">Membrane</keyword>
<keyword evidence="1" id="KW-0812">Transmembrane</keyword>
<dbReference type="RefSeq" id="WP_249514013.1">
    <property type="nucleotide sequence ID" value="NZ_CP093366.1"/>
</dbReference>
<evidence type="ECO:0000256" key="1">
    <source>
        <dbReference type="SAM" id="Phobius"/>
    </source>
</evidence>
<dbReference type="EMBL" id="CP093366">
    <property type="protein sequence ID" value="UQS81745.1"/>
    <property type="molecule type" value="Genomic_DNA"/>
</dbReference>
<name>A0ABY4P832_9LACO</name>
<gene>
    <name evidence="2" type="ORF">MOO45_05960</name>
</gene>
<reference evidence="2" key="1">
    <citation type="journal article" date="2022" name="Int. J. Syst. Evol. Microbiol.">
        <title>Apilactobacillus apisilvae sp. nov., Nicolia spurrieriana gen. nov. sp. nov., Bombilactobacillus folatiphilus sp. nov. and Bombilactobacillus thymidiniphilus sp. nov., four new lactic acid bacterial isolates from stingless bees Tetragonula carbonaria and Austroplebeia australis.</title>
        <authorList>
            <person name="Oliphant S.A."/>
            <person name="Watson-Haigh N.S."/>
            <person name="Sumby K.M."/>
            <person name="Gardner J."/>
            <person name="Groom S."/>
            <person name="Jiranek V."/>
        </authorList>
    </citation>
    <scope>NUCLEOTIDE SEQUENCE</scope>
    <source>
        <strain evidence="2">SG4_D2</strain>
    </source>
</reference>
<feature type="transmembrane region" description="Helical" evidence="1">
    <location>
        <begin position="163"/>
        <end position="181"/>
    </location>
</feature>